<organism evidence="15 16">
    <name type="scientific">Amphiprion percula</name>
    <name type="common">Orange clownfish</name>
    <name type="synonym">Lutjanus percula</name>
    <dbReference type="NCBI Taxonomy" id="161767"/>
    <lineage>
        <taxon>Eukaryota</taxon>
        <taxon>Metazoa</taxon>
        <taxon>Chordata</taxon>
        <taxon>Craniata</taxon>
        <taxon>Vertebrata</taxon>
        <taxon>Euteleostomi</taxon>
        <taxon>Actinopterygii</taxon>
        <taxon>Neopterygii</taxon>
        <taxon>Teleostei</taxon>
        <taxon>Neoteleostei</taxon>
        <taxon>Acanthomorphata</taxon>
        <taxon>Ovalentaria</taxon>
        <taxon>Pomacentridae</taxon>
        <taxon>Amphiprion</taxon>
    </lineage>
</organism>
<dbReference type="InterPro" id="IPR013783">
    <property type="entry name" value="Ig-like_fold"/>
</dbReference>
<dbReference type="InterPro" id="IPR050160">
    <property type="entry name" value="MHC/Immunoglobulin"/>
</dbReference>
<evidence type="ECO:0000313" key="15">
    <source>
        <dbReference type="Ensembl" id="ENSAPEP00000031469.1"/>
    </source>
</evidence>
<keyword evidence="8" id="KW-1015">Disulfide bond</keyword>
<dbReference type="SMART" id="SM00921">
    <property type="entry name" value="MHC_II_beta"/>
    <property type="match status" value="1"/>
</dbReference>
<dbReference type="SUPFAM" id="SSF48726">
    <property type="entry name" value="Immunoglobulin"/>
    <property type="match status" value="2"/>
</dbReference>
<dbReference type="Ensembl" id="ENSAPET00000032302.1">
    <property type="protein sequence ID" value="ENSAPEP00000031469.1"/>
    <property type="gene ID" value="ENSAPEG00000022346.1"/>
</dbReference>
<dbReference type="Proteomes" id="UP000265080">
    <property type="component" value="Chromosome 6"/>
</dbReference>
<dbReference type="GO" id="GO:0002250">
    <property type="term" value="P:adaptive immune response"/>
    <property type="evidence" value="ECO:0007669"/>
    <property type="project" value="UniProtKB-KW"/>
</dbReference>
<keyword evidence="11" id="KW-0393">Immunoglobulin domain</keyword>
<dbReference type="InterPro" id="IPR000353">
    <property type="entry name" value="MHC_II_b_N"/>
</dbReference>
<dbReference type="PANTHER" id="PTHR19944:SF99">
    <property type="entry name" value="HLA CLASS II HISTOCOMPATIBILITY ANTIGEN, DRB1 BETA CHAIN"/>
    <property type="match status" value="1"/>
</dbReference>
<dbReference type="Gene3D" id="2.60.40.10">
    <property type="entry name" value="Immunoglobulins"/>
    <property type="match status" value="2"/>
</dbReference>
<feature type="transmembrane region" description="Helical" evidence="12">
    <location>
        <begin position="399"/>
        <end position="418"/>
    </location>
</feature>
<dbReference type="InterPro" id="IPR014745">
    <property type="entry name" value="MHC_II_a/b_N"/>
</dbReference>
<dbReference type="STRING" id="161767.ENSAPEP00000031469"/>
<evidence type="ECO:0000256" key="3">
    <source>
        <dbReference type="ARBA" id="ARBA00022692"/>
    </source>
</evidence>
<dbReference type="PROSITE" id="PS50835">
    <property type="entry name" value="IG_LIKE"/>
    <property type="match status" value="2"/>
</dbReference>
<dbReference type="Gene3D" id="3.10.320.10">
    <property type="entry name" value="Class II Histocompatibility Antigen, M Beta Chain, Chain B, domain 1"/>
    <property type="match status" value="1"/>
</dbReference>
<keyword evidence="10" id="KW-0491">MHC II</keyword>
<evidence type="ECO:0000256" key="1">
    <source>
        <dbReference type="ARBA" id="ARBA00004479"/>
    </source>
</evidence>
<dbReference type="SMART" id="SM00920">
    <property type="entry name" value="MHC_II_alpha"/>
    <property type="match status" value="1"/>
</dbReference>
<dbReference type="InterPro" id="IPR036179">
    <property type="entry name" value="Ig-like_dom_sf"/>
</dbReference>
<dbReference type="InterPro" id="IPR003597">
    <property type="entry name" value="Ig_C1-set"/>
</dbReference>
<dbReference type="Pfam" id="PF07654">
    <property type="entry name" value="C1-set"/>
    <property type="match status" value="2"/>
</dbReference>
<evidence type="ECO:0000256" key="7">
    <source>
        <dbReference type="ARBA" id="ARBA00023136"/>
    </source>
</evidence>
<evidence type="ECO:0000256" key="13">
    <source>
        <dbReference type="SAM" id="SignalP"/>
    </source>
</evidence>
<keyword evidence="16" id="KW-1185">Reference proteome</keyword>
<evidence type="ECO:0000256" key="6">
    <source>
        <dbReference type="ARBA" id="ARBA00023130"/>
    </source>
</evidence>
<keyword evidence="7 12" id="KW-0472">Membrane</keyword>
<name>A0A3P8U2C8_AMPPE</name>
<evidence type="ECO:0000256" key="2">
    <source>
        <dbReference type="ARBA" id="ARBA00007394"/>
    </source>
</evidence>
<dbReference type="InterPro" id="IPR007110">
    <property type="entry name" value="Ig-like_dom"/>
</dbReference>
<reference evidence="15 16" key="1">
    <citation type="submission" date="2018-03" db="EMBL/GenBank/DDBJ databases">
        <title>Finding Nemo's genes: A chromosome-scale reference assembly of the genome of the orange clownfish Amphiprion percula.</title>
        <authorList>
            <person name="Lehmann R."/>
        </authorList>
    </citation>
    <scope>NUCLEOTIDE SEQUENCE</scope>
</reference>
<dbReference type="GeneTree" id="ENSGT00950000183127"/>
<reference evidence="15" key="2">
    <citation type="submission" date="2025-08" db="UniProtKB">
        <authorList>
            <consortium name="Ensembl"/>
        </authorList>
    </citation>
    <scope>IDENTIFICATION</scope>
</reference>
<dbReference type="SMART" id="SM00407">
    <property type="entry name" value="IGc1"/>
    <property type="match status" value="2"/>
</dbReference>
<proteinExistence type="inferred from homology"/>
<keyword evidence="3 12" id="KW-0812">Transmembrane</keyword>
<dbReference type="GO" id="GO:0002504">
    <property type="term" value="P:antigen processing and presentation of peptide or polysaccharide antigen via MHC class II"/>
    <property type="evidence" value="ECO:0007669"/>
    <property type="project" value="UniProtKB-KW"/>
</dbReference>
<reference evidence="15" key="3">
    <citation type="submission" date="2025-09" db="UniProtKB">
        <authorList>
            <consortium name="Ensembl"/>
        </authorList>
    </citation>
    <scope>IDENTIFICATION</scope>
</reference>
<evidence type="ECO:0000256" key="4">
    <source>
        <dbReference type="ARBA" id="ARBA00022859"/>
    </source>
</evidence>
<evidence type="ECO:0000256" key="8">
    <source>
        <dbReference type="ARBA" id="ARBA00023157"/>
    </source>
</evidence>
<comment type="subcellular location">
    <subcellularLocation>
        <location evidence="1">Membrane</location>
        <topology evidence="1">Single-pass type I membrane protein</topology>
    </subcellularLocation>
</comment>
<feature type="chain" id="PRO_5017998111" description="Ig-like domain-containing protein" evidence="13">
    <location>
        <begin position="18"/>
        <end position="432"/>
    </location>
</feature>
<accession>A0A3P8U2C8</accession>
<keyword evidence="13" id="KW-0732">Signal</keyword>
<dbReference type="GO" id="GO:0042613">
    <property type="term" value="C:MHC class II protein complex"/>
    <property type="evidence" value="ECO:0007669"/>
    <property type="project" value="UniProtKB-KW"/>
</dbReference>
<dbReference type="InterPro" id="IPR003006">
    <property type="entry name" value="Ig/MHC_CS"/>
</dbReference>
<evidence type="ECO:0000256" key="11">
    <source>
        <dbReference type="ARBA" id="ARBA00023319"/>
    </source>
</evidence>
<feature type="domain" description="Ig-like" evidence="14">
    <location>
        <begin position="107"/>
        <end position="195"/>
    </location>
</feature>
<sequence length="432" mass="49235">MALSAIILLISTGAASATTSSHQFHYIYSCYESNNVGVDVVFDDVVIAYADFNKEEMVMAVPELPKSIMQWKKRAYEIAKTSIAHCHRTLTTAKGADPGSPMRQEAPDSFVYTRYEGEENVVNTLYCLAKHFYPPTINFTWTKNGVEVTEGVFNLRYQHNDDGTFHRISTLTFTPQEGDVYSCKVEHQASQQPLTRTWDCSADEDGYFMYADFWCSMHSRKKEQVEYLVDWYFNKEFTMNYNSTVGKWTGLTPAGGITASAHNNNKHDLLQRKVERQLICVDNVELIYNVTEEYMAEPSLSLQEVDDASGHVATLVCSAYDFYPKYIKVMWHRDGQEVTEGVTVSEVMTNGDWTYQVHSYLEYTPGRRDQISCMVEHATLSEPKILHWDLSLDRSTKSFLAGGVCALLLGAIFLSFGLTRYWRKSQQLSNVL</sequence>
<feature type="signal peptide" evidence="13">
    <location>
        <begin position="1"/>
        <end position="17"/>
    </location>
</feature>
<comment type="similarity">
    <text evidence="2">Belongs to the MHC class II family.</text>
</comment>
<dbReference type="PANTHER" id="PTHR19944">
    <property type="entry name" value="MHC CLASS II-RELATED"/>
    <property type="match status" value="1"/>
</dbReference>
<keyword evidence="6" id="KW-1064">Adaptive immunity</keyword>
<keyword evidence="9" id="KW-0325">Glycoprotein</keyword>
<evidence type="ECO:0000256" key="10">
    <source>
        <dbReference type="ARBA" id="ARBA00023182"/>
    </source>
</evidence>
<protein>
    <recommendedName>
        <fullName evidence="14">Ig-like domain-containing protein</fullName>
    </recommendedName>
</protein>
<dbReference type="PROSITE" id="PS00290">
    <property type="entry name" value="IG_MHC"/>
    <property type="match status" value="1"/>
</dbReference>
<evidence type="ECO:0000313" key="16">
    <source>
        <dbReference type="Proteomes" id="UP000265080"/>
    </source>
</evidence>
<dbReference type="InterPro" id="IPR001003">
    <property type="entry name" value="MHC_II_a_N"/>
</dbReference>
<feature type="domain" description="Ig-like" evidence="14">
    <location>
        <begin position="298"/>
        <end position="387"/>
    </location>
</feature>
<evidence type="ECO:0000256" key="5">
    <source>
        <dbReference type="ARBA" id="ARBA00022989"/>
    </source>
</evidence>
<evidence type="ECO:0000256" key="9">
    <source>
        <dbReference type="ARBA" id="ARBA00023180"/>
    </source>
</evidence>
<dbReference type="SUPFAM" id="SSF54452">
    <property type="entry name" value="MHC antigen-recognition domain"/>
    <property type="match status" value="2"/>
</dbReference>
<dbReference type="AlphaFoldDB" id="A0A3P8U2C8"/>
<keyword evidence="4" id="KW-0391">Immunity</keyword>
<evidence type="ECO:0000256" key="12">
    <source>
        <dbReference type="SAM" id="Phobius"/>
    </source>
</evidence>
<keyword evidence="5 12" id="KW-1133">Transmembrane helix</keyword>
<evidence type="ECO:0000259" key="14">
    <source>
        <dbReference type="PROSITE" id="PS50835"/>
    </source>
</evidence>
<dbReference type="InterPro" id="IPR011162">
    <property type="entry name" value="MHC_I/II-like_Ag-recog"/>
</dbReference>
<dbReference type="Pfam" id="PF00969">
    <property type="entry name" value="MHC_II_beta"/>
    <property type="match status" value="1"/>
</dbReference>